<evidence type="ECO:0000313" key="3">
    <source>
        <dbReference type="EMBL" id="KAF2258024.1"/>
    </source>
</evidence>
<comment type="caution">
    <text evidence="3">The sequence shown here is derived from an EMBL/GenBank/DDBJ whole genome shotgun (WGS) entry which is preliminary data.</text>
</comment>
<proteinExistence type="predicted"/>
<reference evidence="4" key="1">
    <citation type="journal article" date="2020" name="Stud. Mycol.">
        <title>101 Dothideomycetes genomes: A test case for predicting lifestyles and emergence of pathogens.</title>
        <authorList>
            <person name="Haridas S."/>
            <person name="Albert R."/>
            <person name="Binder M."/>
            <person name="Bloem J."/>
            <person name="LaButti K."/>
            <person name="Salamov A."/>
            <person name="Andreopoulos B."/>
            <person name="Baker S."/>
            <person name="Barry K."/>
            <person name="Bills G."/>
            <person name="Bluhm B."/>
            <person name="Cannon C."/>
            <person name="Castanera R."/>
            <person name="Culley D."/>
            <person name="Daum C."/>
            <person name="Ezra D."/>
            <person name="Gonzalez J."/>
            <person name="Henrissat B."/>
            <person name="Kuo A."/>
            <person name="Liang C."/>
            <person name="Lipzen A."/>
            <person name="Lutzoni F."/>
            <person name="Magnuson J."/>
            <person name="Mondo S."/>
            <person name="Nolan M."/>
            <person name="Ohm R."/>
            <person name="Pangilinan J."/>
            <person name="Park H.-J."/>
            <person name="Ramirez L."/>
            <person name="Alfaro M."/>
            <person name="Sun H."/>
            <person name="Tritt A."/>
            <person name="Yoshinaga Y."/>
            <person name="Zwiers L.-H."/>
            <person name="Turgeon B."/>
            <person name="Goodwin S."/>
            <person name="Spatafora J."/>
            <person name="Crous P."/>
            <person name="Grigoriev I."/>
        </authorList>
    </citation>
    <scope>NUCLEOTIDE SEQUENCE [LARGE SCALE GENOMIC DNA]</scope>
    <source>
        <strain evidence="4">CBS 304.66</strain>
    </source>
</reference>
<protein>
    <submittedName>
        <fullName evidence="3">DnaJ-domain-containing protein</fullName>
    </submittedName>
</protein>
<dbReference type="Gene3D" id="1.10.287.110">
    <property type="entry name" value="DnaJ domain"/>
    <property type="match status" value="1"/>
</dbReference>
<dbReference type="InterPro" id="IPR001623">
    <property type="entry name" value="DnaJ_domain"/>
</dbReference>
<evidence type="ECO:0000259" key="2">
    <source>
        <dbReference type="PROSITE" id="PS50076"/>
    </source>
</evidence>
<accession>A0A9P4JVQ5</accession>
<feature type="region of interest" description="Disordered" evidence="1">
    <location>
        <begin position="1"/>
        <end position="32"/>
    </location>
</feature>
<dbReference type="OrthoDB" id="110024at2759"/>
<name>A0A9P4JVQ5_9PLEO</name>
<dbReference type="PRINTS" id="PR00625">
    <property type="entry name" value="JDOMAIN"/>
</dbReference>
<dbReference type="InterPro" id="IPR052594">
    <property type="entry name" value="J_domain-containing_protein"/>
</dbReference>
<dbReference type="GO" id="GO:0031072">
    <property type="term" value="F:heat shock protein binding"/>
    <property type="evidence" value="ECO:0007669"/>
    <property type="project" value="TreeGrafter"/>
</dbReference>
<dbReference type="SMART" id="SM00271">
    <property type="entry name" value="DnaJ"/>
    <property type="match status" value="1"/>
</dbReference>
<feature type="compositionally biased region" description="Acidic residues" evidence="1">
    <location>
        <begin position="9"/>
        <end position="27"/>
    </location>
</feature>
<dbReference type="SUPFAM" id="SSF46565">
    <property type="entry name" value="Chaperone J-domain"/>
    <property type="match status" value="1"/>
</dbReference>
<sequence>MPRRQKEELEIDEDEEMDGHDLEDEDPPSINPYDVLGLKTDASTEDVKKIYRKLALKHHPDKAQEADKTAANQRFQEIAFAYAVLSDEARRKRYDLTGSTSETVADDDEFDWLKFYKAQYEELVNEENIKRIATEYKGSEEEKRNLLDAYNDYKGNLDRIYSVIMLSDVLEDDERFIQFFNDEISKGNIETYPAYEKQKTPTVREKVKKAEIKRREEFDKNHGKKDEDARVGAEAGAKGKPKAKSKKSDLDSMADLATMIQQKQATRASNFFDHLEAKYAPKQRGQKRAMPMDEPPEEMFQATAKKGEEHKKKRRTTKKKQESDDGVDHAEEDIVESEEDEKAESLPKSKRGKLVKGRGRAKAQA</sequence>
<feature type="compositionally biased region" description="Basic and acidic residues" evidence="1">
    <location>
        <begin position="213"/>
        <end position="231"/>
    </location>
</feature>
<dbReference type="PROSITE" id="PS50076">
    <property type="entry name" value="DNAJ_2"/>
    <property type="match status" value="1"/>
</dbReference>
<feature type="compositionally biased region" description="Basic residues" evidence="1">
    <location>
        <begin position="348"/>
        <end position="365"/>
    </location>
</feature>
<dbReference type="Pfam" id="PF00226">
    <property type="entry name" value="DnaJ"/>
    <property type="match status" value="1"/>
</dbReference>
<dbReference type="PANTHER" id="PTHR44144">
    <property type="entry name" value="DNAJ HOMOLOG SUBFAMILY C MEMBER 9"/>
    <property type="match status" value="1"/>
</dbReference>
<dbReference type="EMBL" id="ML986795">
    <property type="protein sequence ID" value="KAF2258024.1"/>
    <property type="molecule type" value="Genomic_DNA"/>
</dbReference>
<feature type="compositionally biased region" description="Acidic residues" evidence="1">
    <location>
        <begin position="330"/>
        <end position="342"/>
    </location>
</feature>
<dbReference type="CDD" id="cd06257">
    <property type="entry name" value="DnaJ"/>
    <property type="match status" value="1"/>
</dbReference>
<evidence type="ECO:0000313" key="4">
    <source>
        <dbReference type="Proteomes" id="UP000800093"/>
    </source>
</evidence>
<dbReference type="AlphaFoldDB" id="A0A9P4JVQ5"/>
<feature type="compositionally biased region" description="Basic and acidic residues" evidence="1">
    <location>
        <begin position="319"/>
        <end position="329"/>
    </location>
</feature>
<dbReference type="GO" id="GO:0005737">
    <property type="term" value="C:cytoplasm"/>
    <property type="evidence" value="ECO:0007669"/>
    <property type="project" value="TreeGrafter"/>
</dbReference>
<keyword evidence="4" id="KW-1185">Reference proteome</keyword>
<dbReference type="FunFam" id="1.10.287.110:FF:000110">
    <property type="entry name" value="DnaJ domain protein (AFU_orthologue AFUA_2G13210)"/>
    <property type="match status" value="1"/>
</dbReference>
<dbReference type="GO" id="GO:0005634">
    <property type="term" value="C:nucleus"/>
    <property type="evidence" value="ECO:0007669"/>
    <property type="project" value="TreeGrafter"/>
</dbReference>
<feature type="region of interest" description="Disordered" evidence="1">
    <location>
        <begin position="276"/>
        <end position="365"/>
    </location>
</feature>
<feature type="domain" description="J" evidence="2">
    <location>
        <begin position="31"/>
        <end position="98"/>
    </location>
</feature>
<gene>
    <name evidence="3" type="ORF">CC78DRAFT_526956</name>
</gene>
<dbReference type="Proteomes" id="UP000800093">
    <property type="component" value="Unassembled WGS sequence"/>
</dbReference>
<dbReference type="PANTHER" id="PTHR44144:SF1">
    <property type="entry name" value="DNAJ HOMOLOG SUBFAMILY C MEMBER 9"/>
    <property type="match status" value="1"/>
</dbReference>
<feature type="region of interest" description="Disordered" evidence="1">
    <location>
        <begin position="213"/>
        <end position="250"/>
    </location>
</feature>
<evidence type="ECO:0000256" key="1">
    <source>
        <dbReference type="SAM" id="MobiDB-lite"/>
    </source>
</evidence>
<dbReference type="InterPro" id="IPR036869">
    <property type="entry name" value="J_dom_sf"/>
</dbReference>
<dbReference type="InterPro" id="IPR056453">
    <property type="entry name" value="HTH_DNAJC9"/>
</dbReference>
<dbReference type="Pfam" id="PF23302">
    <property type="entry name" value="HTH_DNAJC9"/>
    <property type="match status" value="1"/>
</dbReference>
<dbReference type="PROSITE" id="PS00636">
    <property type="entry name" value="DNAJ_1"/>
    <property type="match status" value="1"/>
</dbReference>
<dbReference type="InterPro" id="IPR018253">
    <property type="entry name" value="DnaJ_domain_CS"/>
</dbReference>
<organism evidence="3 4">
    <name type="scientific">Lojkania enalia</name>
    <dbReference type="NCBI Taxonomy" id="147567"/>
    <lineage>
        <taxon>Eukaryota</taxon>
        <taxon>Fungi</taxon>
        <taxon>Dikarya</taxon>
        <taxon>Ascomycota</taxon>
        <taxon>Pezizomycotina</taxon>
        <taxon>Dothideomycetes</taxon>
        <taxon>Pleosporomycetidae</taxon>
        <taxon>Pleosporales</taxon>
        <taxon>Pleosporales incertae sedis</taxon>
        <taxon>Lojkania</taxon>
    </lineage>
</organism>